<dbReference type="EC" id="3.4.19.12" evidence="3"/>
<keyword evidence="7" id="KW-0788">Thiol protease</keyword>
<evidence type="ECO:0000313" key="11">
    <source>
        <dbReference type="EMBL" id="KAF7507814.1"/>
    </source>
</evidence>
<keyword evidence="5" id="KW-0833">Ubl conjugation pathway</keyword>
<keyword evidence="9" id="KW-1133">Transmembrane helix</keyword>
<evidence type="ECO:0000256" key="1">
    <source>
        <dbReference type="ARBA" id="ARBA00000707"/>
    </source>
</evidence>
<comment type="caution">
    <text evidence="11">The sequence shown here is derived from an EMBL/GenBank/DDBJ whole genome shotgun (WGS) entry which is preliminary data.</text>
</comment>
<keyword evidence="4" id="KW-0645">Protease</keyword>
<accession>A0A8H7AI31</accession>
<evidence type="ECO:0000256" key="7">
    <source>
        <dbReference type="ARBA" id="ARBA00022807"/>
    </source>
</evidence>
<name>A0A8H7AI31_9EURO</name>
<evidence type="ECO:0000259" key="10">
    <source>
        <dbReference type="PROSITE" id="PS50235"/>
    </source>
</evidence>
<dbReference type="InterPro" id="IPR050164">
    <property type="entry name" value="Peptidase_C19"/>
</dbReference>
<sequence>MNYHQDPAFADSGTTAVTLLQPSSYDTKLLISVVITIATCLALIFPNARPHSIKRKLWETFVYLTPSTVIYAMDYPSRRKWPGGQGNVGFKRSDFGNQQAKSEALQRALGFDNSISSVVKHARRLSGLDHVLGSSAILPAGLGNWDNSCYQNSIIQSLASLSSFDDHLARNMQSMSEDDGMSTHDALRNIIGRLNNLDNEGKRLWTPLALKSMNSWQQQDAQEYFSRIVDEVDKEVSKVATGRITKLGFRYERDAGGIPKACQYNPFQGSLAQRVGCTRCGYTEGLSLLPFTCITVNLGTQKEYDIRDCLDEYTALESIEGVECIKCTILRTKSSLEHLLLNMDIHDAAQPSVQAESTPVSTLRKKVTERLQVIEEVCEGGDFSDSGLYKRCTISARSKVSTTKSKQAVIARAPKDLVIHVNRSIFDISGVQRKNHARVRFPLDLHLDRWSLGSKCIATGEGLLENWNTNPTEPMLPEAGAERLEAGKLCKLRAVITHYGGHENGHYIAYRKRFSNLDQSHRTHAEKPDESWFCFSDDVVFPVSEDHVLAQGGVFMLFYEATDAAGSTASVPASSPIEECAATAQHLTSSILHEDGDAQLSTMGNLEAHKIEVDPAQVAHTIVSNSDIKLTVKSSPSTVIVPSPEEPEVDSNVVMQTEPASRPSVASVMRTSGALSPRSRKGRQSSNISIHSPSFVIAS</sequence>
<feature type="domain" description="USP" evidence="10">
    <location>
        <begin position="140"/>
        <end position="562"/>
    </location>
</feature>
<keyword evidence="9" id="KW-0812">Transmembrane</keyword>
<evidence type="ECO:0000256" key="2">
    <source>
        <dbReference type="ARBA" id="ARBA00009085"/>
    </source>
</evidence>
<evidence type="ECO:0000256" key="6">
    <source>
        <dbReference type="ARBA" id="ARBA00022801"/>
    </source>
</evidence>
<evidence type="ECO:0000256" key="4">
    <source>
        <dbReference type="ARBA" id="ARBA00022670"/>
    </source>
</evidence>
<dbReference type="PANTHER" id="PTHR24006">
    <property type="entry name" value="UBIQUITIN CARBOXYL-TERMINAL HYDROLASE"/>
    <property type="match status" value="1"/>
</dbReference>
<evidence type="ECO:0000256" key="5">
    <source>
        <dbReference type="ARBA" id="ARBA00022786"/>
    </source>
</evidence>
<feature type="region of interest" description="Disordered" evidence="8">
    <location>
        <begin position="657"/>
        <end position="699"/>
    </location>
</feature>
<dbReference type="GO" id="GO:0005829">
    <property type="term" value="C:cytosol"/>
    <property type="evidence" value="ECO:0007669"/>
    <property type="project" value="TreeGrafter"/>
</dbReference>
<protein>
    <recommendedName>
        <fullName evidence="3">ubiquitinyl hydrolase 1</fullName>
        <ecNumber evidence="3">3.4.19.12</ecNumber>
    </recommendedName>
</protein>
<reference evidence="11" key="1">
    <citation type="submission" date="2020-02" db="EMBL/GenBank/DDBJ databases">
        <authorList>
            <person name="Palmer J.M."/>
        </authorList>
    </citation>
    <scope>NUCLEOTIDE SEQUENCE</scope>
    <source>
        <strain evidence="11">EPUS1.4</strain>
        <tissue evidence="11">Thallus</tissue>
    </source>
</reference>
<dbReference type="CDD" id="cd02662">
    <property type="entry name" value="Peptidase_C19F"/>
    <property type="match status" value="1"/>
</dbReference>
<evidence type="ECO:0000256" key="9">
    <source>
        <dbReference type="SAM" id="Phobius"/>
    </source>
</evidence>
<proteinExistence type="inferred from homology"/>
<dbReference type="PROSITE" id="PS50235">
    <property type="entry name" value="USP_3"/>
    <property type="match status" value="1"/>
</dbReference>
<dbReference type="OrthoDB" id="2020758at2759"/>
<dbReference type="SUPFAM" id="SSF54001">
    <property type="entry name" value="Cysteine proteinases"/>
    <property type="match status" value="1"/>
</dbReference>
<dbReference type="InterPro" id="IPR038765">
    <property type="entry name" value="Papain-like_cys_pep_sf"/>
</dbReference>
<dbReference type="Pfam" id="PF00443">
    <property type="entry name" value="UCH"/>
    <property type="match status" value="1"/>
</dbReference>
<comment type="similarity">
    <text evidence="2">Belongs to the peptidase C19 family.</text>
</comment>
<keyword evidence="9" id="KW-0472">Membrane</keyword>
<gene>
    <name evidence="11" type="ORF">GJ744_010115</name>
</gene>
<dbReference type="Proteomes" id="UP000606974">
    <property type="component" value="Unassembled WGS sequence"/>
</dbReference>
<dbReference type="InterPro" id="IPR028889">
    <property type="entry name" value="USP"/>
</dbReference>
<dbReference type="GO" id="GO:0016579">
    <property type="term" value="P:protein deubiquitination"/>
    <property type="evidence" value="ECO:0007669"/>
    <property type="project" value="InterPro"/>
</dbReference>
<organism evidence="11 12">
    <name type="scientific">Endocarpon pusillum</name>
    <dbReference type="NCBI Taxonomy" id="364733"/>
    <lineage>
        <taxon>Eukaryota</taxon>
        <taxon>Fungi</taxon>
        <taxon>Dikarya</taxon>
        <taxon>Ascomycota</taxon>
        <taxon>Pezizomycotina</taxon>
        <taxon>Eurotiomycetes</taxon>
        <taxon>Chaetothyriomycetidae</taxon>
        <taxon>Verrucariales</taxon>
        <taxon>Verrucariaceae</taxon>
        <taxon>Endocarpon</taxon>
    </lineage>
</organism>
<evidence type="ECO:0000256" key="3">
    <source>
        <dbReference type="ARBA" id="ARBA00012759"/>
    </source>
</evidence>
<dbReference type="GO" id="GO:0006508">
    <property type="term" value="P:proteolysis"/>
    <property type="evidence" value="ECO:0007669"/>
    <property type="project" value="UniProtKB-KW"/>
</dbReference>
<dbReference type="EMBL" id="JAACFV010000063">
    <property type="protein sequence ID" value="KAF7507814.1"/>
    <property type="molecule type" value="Genomic_DNA"/>
</dbReference>
<dbReference type="InterPro" id="IPR001394">
    <property type="entry name" value="Peptidase_C19_UCH"/>
</dbReference>
<evidence type="ECO:0000256" key="8">
    <source>
        <dbReference type="SAM" id="MobiDB-lite"/>
    </source>
</evidence>
<keyword evidence="6" id="KW-0378">Hydrolase</keyword>
<feature type="transmembrane region" description="Helical" evidence="9">
    <location>
        <begin position="29"/>
        <end position="48"/>
    </location>
</feature>
<dbReference type="GO" id="GO:0005634">
    <property type="term" value="C:nucleus"/>
    <property type="evidence" value="ECO:0007669"/>
    <property type="project" value="TreeGrafter"/>
</dbReference>
<dbReference type="GO" id="GO:0004843">
    <property type="term" value="F:cysteine-type deubiquitinase activity"/>
    <property type="evidence" value="ECO:0007669"/>
    <property type="project" value="UniProtKB-EC"/>
</dbReference>
<keyword evidence="12" id="KW-1185">Reference proteome</keyword>
<comment type="catalytic activity">
    <reaction evidence="1">
        <text>Thiol-dependent hydrolysis of ester, thioester, amide, peptide and isopeptide bonds formed by the C-terminal Gly of ubiquitin (a 76-residue protein attached to proteins as an intracellular targeting signal).</text>
        <dbReference type="EC" id="3.4.19.12"/>
    </reaction>
</comment>
<dbReference type="AlphaFoldDB" id="A0A8H7AI31"/>
<evidence type="ECO:0000313" key="12">
    <source>
        <dbReference type="Proteomes" id="UP000606974"/>
    </source>
</evidence>
<dbReference type="Gene3D" id="3.90.70.10">
    <property type="entry name" value="Cysteine proteinases"/>
    <property type="match status" value="1"/>
</dbReference>
<dbReference type="PANTHER" id="PTHR24006:SF888">
    <property type="entry name" value="UBIQUITIN CARBOXYL-TERMINAL HYDROLASE 30"/>
    <property type="match status" value="1"/>
</dbReference>